<name>A0A356UR35_9FIRM</name>
<evidence type="ECO:0000313" key="2">
    <source>
        <dbReference type="EMBL" id="RHF51128.1"/>
    </source>
</evidence>
<reference evidence="2 3" key="1">
    <citation type="submission" date="2018-08" db="EMBL/GenBank/DDBJ databases">
        <title>A genome reference for cultivated species of the human gut microbiota.</title>
        <authorList>
            <person name="Zou Y."/>
            <person name="Xue W."/>
            <person name="Luo G."/>
        </authorList>
    </citation>
    <scope>NUCLEOTIDE SEQUENCE [LARGE SCALE GENOMIC DNA]</scope>
    <source>
        <strain evidence="2 3">AM25-21AC</strain>
    </source>
</reference>
<dbReference type="OrthoDB" id="1666046at2"/>
<dbReference type="EMBL" id="QRHE01000008">
    <property type="protein sequence ID" value="RHF51128.1"/>
    <property type="molecule type" value="Genomic_DNA"/>
</dbReference>
<proteinExistence type="predicted"/>
<organism evidence="2 3">
    <name type="scientific">Mitsuokella multacida</name>
    <dbReference type="NCBI Taxonomy" id="52226"/>
    <lineage>
        <taxon>Bacteria</taxon>
        <taxon>Bacillati</taxon>
        <taxon>Bacillota</taxon>
        <taxon>Negativicutes</taxon>
        <taxon>Selenomonadales</taxon>
        <taxon>Selenomonadaceae</taxon>
        <taxon>Mitsuokella</taxon>
    </lineage>
</organism>
<evidence type="ECO:0000256" key="1">
    <source>
        <dbReference type="SAM" id="MobiDB-lite"/>
    </source>
</evidence>
<protein>
    <submittedName>
        <fullName evidence="2">Uncharacterized protein</fullName>
    </submittedName>
</protein>
<feature type="compositionally biased region" description="Polar residues" evidence="1">
    <location>
        <begin position="118"/>
        <end position="131"/>
    </location>
</feature>
<comment type="caution">
    <text evidence="2">The sequence shown here is derived from an EMBL/GenBank/DDBJ whole genome shotgun (WGS) entry which is preliminary data.</text>
</comment>
<dbReference type="Proteomes" id="UP000283442">
    <property type="component" value="Unassembled WGS sequence"/>
</dbReference>
<accession>A0A356UR35</accession>
<dbReference type="AlphaFoldDB" id="A0A356UR35"/>
<evidence type="ECO:0000313" key="3">
    <source>
        <dbReference type="Proteomes" id="UP000283442"/>
    </source>
</evidence>
<gene>
    <name evidence="2" type="ORF">DW674_08530</name>
</gene>
<dbReference type="RefSeq" id="WP_118176367.1">
    <property type="nucleotide sequence ID" value="NZ_CAUCJG010000011.1"/>
</dbReference>
<feature type="region of interest" description="Disordered" evidence="1">
    <location>
        <begin position="112"/>
        <end position="131"/>
    </location>
</feature>
<sequence length="131" mass="14851">MLYIITKLVTEGQQKAFSIIGASEDKKRAAAIAADVYKDYNKNASFQNIEMITEWLATRQNYSFRKDKDHRLQLAITALEGEVQPEEKQLVFSAAAEEEELMRRVSQALFEGKHTAERGQNGQTHSCPLES</sequence>